<proteinExistence type="predicted"/>
<organism evidence="2 3">
    <name type="scientific">Liquorilactobacillus hordei DSM 19519</name>
    <dbReference type="NCBI Taxonomy" id="1423759"/>
    <lineage>
        <taxon>Bacteria</taxon>
        <taxon>Bacillati</taxon>
        <taxon>Bacillota</taxon>
        <taxon>Bacilli</taxon>
        <taxon>Lactobacillales</taxon>
        <taxon>Lactobacillaceae</taxon>
        <taxon>Liquorilactobacillus</taxon>
    </lineage>
</organism>
<reference evidence="2 3" key="1">
    <citation type="journal article" date="2015" name="Genome Announc.">
        <title>Expanding the biotechnology potential of lactobacilli through comparative genomics of 213 strains and associated genera.</title>
        <authorList>
            <person name="Sun Z."/>
            <person name="Harris H.M."/>
            <person name="McCann A."/>
            <person name="Guo C."/>
            <person name="Argimon S."/>
            <person name="Zhang W."/>
            <person name="Yang X."/>
            <person name="Jeffery I.B."/>
            <person name="Cooney J.C."/>
            <person name="Kagawa T.F."/>
            <person name="Liu W."/>
            <person name="Song Y."/>
            <person name="Salvetti E."/>
            <person name="Wrobel A."/>
            <person name="Rasinkangas P."/>
            <person name="Parkhill J."/>
            <person name="Rea M.C."/>
            <person name="O'Sullivan O."/>
            <person name="Ritari J."/>
            <person name="Douillard F.P."/>
            <person name="Paul Ross R."/>
            <person name="Yang R."/>
            <person name="Briner A.E."/>
            <person name="Felis G.E."/>
            <person name="de Vos W.M."/>
            <person name="Barrangou R."/>
            <person name="Klaenhammer T.R."/>
            <person name="Caufield P.W."/>
            <person name="Cui Y."/>
            <person name="Zhang H."/>
            <person name="O'Toole P.W."/>
        </authorList>
    </citation>
    <scope>NUCLEOTIDE SEQUENCE [LARGE SCALE GENOMIC DNA]</scope>
    <source>
        <strain evidence="2 3">DSM 19519</strain>
    </source>
</reference>
<evidence type="ECO:0000313" key="3">
    <source>
        <dbReference type="Proteomes" id="UP000051448"/>
    </source>
</evidence>
<comment type="caution">
    <text evidence="2">The sequence shown here is derived from an EMBL/GenBank/DDBJ whole genome shotgun (WGS) entry which is preliminary data.</text>
</comment>
<keyword evidence="1" id="KW-0472">Membrane</keyword>
<dbReference type="EMBL" id="AZDX01000016">
    <property type="protein sequence ID" value="KRL06689.1"/>
    <property type="molecule type" value="Genomic_DNA"/>
</dbReference>
<keyword evidence="1" id="KW-0812">Transmembrane</keyword>
<protein>
    <submittedName>
        <fullName evidence="2">Uncharacterized protein</fullName>
    </submittedName>
</protein>
<sequence>MREDEYLNKFLNVTVGGLGFLYVLNDAYFRLLVKFYLHKGYSSVNAEKVANSTNIFSIIIILTILLVIFGVLAAISNMVYFMKGNFIFKLFLNCVAMFMPFLYVRNIWFSLYELFFCGIFVYYIWSLKRNTLTNGRHLLSQNHGIK</sequence>
<dbReference type="STRING" id="1423759.FC92_GL000476"/>
<dbReference type="AlphaFoldDB" id="A0A0R1MFP4"/>
<accession>A0A0R1MFP4</accession>
<keyword evidence="1" id="KW-1133">Transmembrane helix</keyword>
<keyword evidence="3" id="KW-1185">Reference proteome</keyword>
<dbReference type="Proteomes" id="UP000051448">
    <property type="component" value="Unassembled WGS sequence"/>
</dbReference>
<name>A0A0R1MFP4_9LACO</name>
<gene>
    <name evidence="2" type="ORF">FC92_GL000476</name>
</gene>
<evidence type="ECO:0000313" key="2">
    <source>
        <dbReference type="EMBL" id="KRL06689.1"/>
    </source>
</evidence>
<evidence type="ECO:0000256" key="1">
    <source>
        <dbReference type="SAM" id="Phobius"/>
    </source>
</evidence>
<feature type="transmembrane region" description="Helical" evidence="1">
    <location>
        <begin position="12"/>
        <end position="33"/>
    </location>
</feature>
<feature type="transmembrane region" description="Helical" evidence="1">
    <location>
        <begin position="53"/>
        <end position="74"/>
    </location>
</feature>
<feature type="transmembrane region" description="Helical" evidence="1">
    <location>
        <begin position="109"/>
        <end position="127"/>
    </location>
</feature>
<dbReference type="PATRIC" id="fig|1423759.3.peg.514"/>